<comment type="similarity">
    <text evidence="3 13">Belongs to the guanylate kinase family.</text>
</comment>
<dbReference type="HAMAP" id="MF_00328">
    <property type="entry name" value="Guanylate_kinase"/>
    <property type="match status" value="1"/>
</dbReference>
<dbReference type="RefSeq" id="WP_256618852.1">
    <property type="nucleotide sequence ID" value="NZ_JANIBC010000003.1"/>
</dbReference>
<evidence type="ECO:0000313" key="16">
    <source>
        <dbReference type="Proteomes" id="UP001142610"/>
    </source>
</evidence>
<dbReference type="CDD" id="cd00071">
    <property type="entry name" value="GMPK"/>
    <property type="match status" value="1"/>
</dbReference>
<evidence type="ECO:0000256" key="8">
    <source>
        <dbReference type="ARBA" id="ARBA00022741"/>
    </source>
</evidence>
<evidence type="ECO:0000259" key="14">
    <source>
        <dbReference type="PROSITE" id="PS50052"/>
    </source>
</evidence>
<evidence type="ECO:0000256" key="9">
    <source>
        <dbReference type="ARBA" id="ARBA00022777"/>
    </source>
</evidence>
<evidence type="ECO:0000256" key="5">
    <source>
        <dbReference type="ARBA" id="ARBA00016296"/>
    </source>
</evidence>
<keyword evidence="6 13" id="KW-0963">Cytoplasm</keyword>
<dbReference type="PANTHER" id="PTHR23117">
    <property type="entry name" value="GUANYLATE KINASE-RELATED"/>
    <property type="match status" value="1"/>
</dbReference>
<evidence type="ECO:0000313" key="15">
    <source>
        <dbReference type="EMBL" id="MCQ8184991.1"/>
    </source>
</evidence>
<evidence type="ECO:0000256" key="12">
    <source>
        <dbReference type="ARBA" id="ARBA00048594"/>
    </source>
</evidence>
<organism evidence="15 16">
    <name type="scientific">Parvularcula maris</name>
    <dbReference type="NCBI Taxonomy" id="2965077"/>
    <lineage>
        <taxon>Bacteria</taxon>
        <taxon>Pseudomonadati</taxon>
        <taxon>Pseudomonadota</taxon>
        <taxon>Alphaproteobacteria</taxon>
        <taxon>Parvularculales</taxon>
        <taxon>Parvularculaceae</taxon>
        <taxon>Parvularcula</taxon>
    </lineage>
</organism>
<dbReference type="Gene3D" id="3.30.63.10">
    <property type="entry name" value="Guanylate Kinase phosphate binding domain"/>
    <property type="match status" value="1"/>
</dbReference>
<dbReference type="InterPro" id="IPR020590">
    <property type="entry name" value="Guanylate_kinase_CS"/>
</dbReference>
<keyword evidence="7 13" id="KW-0808">Transferase</keyword>
<evidence type="ECO:0000256" key="11">
    <source>
        <dbReference type="ARBA" id="ARBA00030128"/>
    </source>
</evidence>
<keyword evidence="9 13" id="KW-0418">Kinase</keyword>
<dbReference type="Proteomes" id="UP001142610">
    <property type="component" value="Unassembled WGS sequence"/>
</dbReference>
<dbReference type="GO" id="GO:0005524">
    <property type="term" value="F:ATP binding"/>
    <property type="evidence" value="ECO:0007669"/>
    <property type="project" value="UniProtKB-UniRule"/>
</dbReference>
<proteinExistence type="inferred from homology"/>
<accession>A0A9X2L8M6</accession>
<dbReference type="EMBL" id="JANIBC010000003">
    <property type="protein sequence ID" value="MCQ8184991.1"/>
    <property type="molecule type" value="Genomic_DNA"/>
</dbReference>
<dbReference type="InterPro" id="IPR017665">
    <property type="entry name" value="Guanylate_kinase"/>
</dbReference>
<sequence>MSEKALIERRGLLLVVSSPSGAGKTTLAKRLLGSDAGIAISISATTRPKRPGEIDGKDYHFITPDEFERRDRAGFFLESAKVFGNRYGTPKEEVFNTLETGKDILFDIDWQGKQQLDERAGGDVVSVFILPPSRDALEQRLRSRGQDDDEVIRRRMEMADNEISHYAEYEYVILNDDIDKADTQLRSILAAERLKRRRQTGLRTFVDRVITPVVPD</sequence>
<comment type="function">
    <text evidence="1 13">Essential for recycling GMP and indirectly, cGMP.</text>
</comment>
<keyword evidence="16" id="KW-1185">Reference proteome</keyword>
<dbReference type="PROSITE" id="PS00856">
    <property type="entry name" value="GUANYLATE_KINASE_1"/>
    <property type="match status" value="1"/>
</dbReference>
<dbReference type="AlphaFoldDB" id="A0A9X2L8M6"/>
<dbReference type="SUPFAM" id="SSF52540">
    <property type="entry name" value="P-loop containing nucleoside triphosphate hydrolases"/>
    <property type="match status" value="1"/>
</dbReference>
<keyword evidence="10 13" id="KW-0067">ATP-binding</keyword>
<dbReference type="GO" id="GO:0005829">
    <property type="term" value="C:cytosol"/>
    <property type="evidence" value="ECO:0007669"/>
    <property type="project" value="TreeGrafter"/>
</dbReference>
<keyword evidence="8 13" id="KW-0547">Nucleotide-binding</keyword>
<reference evidence="15" key="1">
    <citation type="submission" date="2022-07" db="EMBL/GenBank/DDBJ databases">
        <title>Parvularcula maris sp. nov., an algicidal bacterium isolated from seawater.</title>
        <authorList>
            <person name="Li F."/>
        </authorList>
    </citation>
    <scope>NUCLEOTIDE SEQUENCE</scope>
    <source>
        <strain evidence="15">BGMRC 0090</strain>
    </source>
</reference>
<protein>
    <recommendedName>
        <fullName evidence="5 13">Guanylate kinase</fullName>
        <ecNumber evidence="4 13">2.7.4.8</ecNumber>
    </recommendedName>
    <alternativeName>
        <fullName evidence="11 13">GMP kinase</fullName>
    </alternativeName>
</protein>
<dbReference type="GO" id="GO:0004385">
    <property type="term" value="F:GMP kinase activity"/>
    <property type="evidence" value="ECO:0007669"/>
    <property type="project" value="UniProtKB-UniRule"/>
</dbReference>
<name>A0A9X2L8M6_9PROT</name>
<evidence type="ECO:0000256" key="4">
    <source>
        <dbReference type="ARBA" id="ARBA00012961"/>
    </source>
</evidence>
<evidence type="ECO:0000256" key="13">
    <source>
        <dbReference type="HAMAP-Rule" id="MF_00328"/>
    </source>
</evidence>
<comment type="subcellular location">
    <subcellularLocation>
        <location evidence="2 13">Cytoplasm</location>
    </subcellularLocation>
</comment>
<dbReference type="SMART" id="SM00072">
    <property type="entry name" value="GuKc"/>
    <property type="match status" value="1"/>
</dbReference>
<dbReference type="InterPro" id="IPR008144">
    <property type="entry name" value="Guanylate_kin-like_dom"/>
</dbReference>
<dbReference type="FunFam" id="3.30.63.10:FF:000005">
    <property type="entry name" value="Guanylate kinase"/>
    <property type="match status" value="1"/>
</dbReference>
<evidence type="ECO:0000256" key="2">
    <source>
        <dbReference type="ARBA" id="ARBA00004496"/>
    </source>
</evidence>
<dbReference type="InterPro" id="IPR027417">
    <property type="entry name" value="P-loop_NTPase"/>
</dbReference>
<dbReference type="Pfam" id="PF00625">
    <property type="entry name" value="Guanylate_kin"/>
    <property type="match status" value="1"/>
</dbReference>
<dbReference type="InterPro" id="IPR008145">
    <property type="entry name" value="GK/Ca_channel_bsu"/>
</dbReference>
<dbReference type="EC" id="2.7.4.8" evidence="4 13"/>
<comment type="caution">
    <text evidence="15">The sequence shown here is derived from an EMBL/GenBank/DDBJ whole genome shotgun (WGS) entry which is preliminary data.</text>
</comment>
<evidence type="ECO:0000256" key="7">
    <source>
        <dbReference type="ARBA" id="ARBA00022679"/>
    </source>
</evidence>
<dbReference type="PROSITE" id="PS50052">
    <property type="entry name" value="GUANYLATE_KINASE_2"/>
    <property type="match status" value="1"/>
</dbReference>
<evidence type="ECO:0000256" key="6">
    <source>
        <dbReference type="ARBA" id="ARBA00022490"/>
    </source>
</evidence>
<gene>
    <name evidence="13 15" type="primary">gmk</name>
    <name evidence="15" type="ORF">NOG11_06260</name>
</gene>
<evidence type="ECO:0000256" key="3">
    <source>
        <dbReference type="ARBA" id="ARBA00005790"/>
    </source>
</evidence>
<feature type="domain" description="Guanylate kinase-like" evidence="14">
    <location>
        <begin position="11"/>
        <end position="190"/>
    </location>
</feature>
<dbReference type="PANTHER" id="PTHR23117:SF13">
    <property type="entry name" value="GUANYLATE KINASE"/>
    <property type="match status" value="1"/>
</dbReference>
<dbReference type="NCBIfam" id="TIGR03263">
    <property type="entry name" value="guanyl_kin"/>
    <property type="match status" value="1"/>
</dbReference>
<dbReference type="Gene3D" id="3.40.50.300">
    <property type="entry name" value="P-loop containing nucleotide triphosphate hydrolases"/>
    <property type="match status" value="1"/>
</dbReference>
<comment type="catalytic activity">
    <reaction evidence="12 13">
        <text>GMP + ATP = GDP + ADP</text>
        <dbReference type="Rhea" id="RHEA:20780"/>
        <dbReference type="ChEBI" id="CHEBI:30616"/>
        <dbReference type="ChEBI" id="CHEBI:58115"/>
        <dbReference type="ChEBI" id="CHEBI:58189"/>
        <dbReference type="ChEBI" id="CHEBI:456216"/>
        <dbReference type="EC" id="2.7.4.8"/>
    </reaction>
</comment>
<evidence type="ECO:0000256" key="10">
    <source>
        <dbReference type="ARBA" id="ARBA00022840"/>
    </source>
</evidence>
<evidence type="ECO:0000256" key="1">
    <source>
        <dbReference type="ARBA" id="ARBA00003531"/>
    </source>
</evidence>
<feature type="binding site" evidence="13">
    <location>
        <begin position="18"/>
        <end position="25"/>
    </location>
    <ligand>
        <name>ATP</name>
        <dbReference type="ChEBI" id="CHEBI:30616"/>
    </ligand>
</feature>